<dbReference type="InterPro" id="IPR029063">
    <property type="entry name" value="SAM-dependent_MTases_sf"/>
</dbReference>
<dbReference type="SUPFAM" id="SSF53335">
    <property type="entry name" value="S-adenosyl-L-methionine-dependent methyltransferases"/>
    <property type="match status" value="1"/>
</dbReference>
<dbReference type="RefSeq" id="WP_021064597.1">
    <property type="nucleotide sequence ID" value="NZ_AOHD02000040.1"/>
</dbReference>
<evidence type="ECO:0000313" key="2">
    <source>
        <dbReference type="Proteomes" id="UP000015445"/>
    </source>
</evidence>
<comment type="caution">
    <text evidence="1">The sequence shown here is derived from an EMBL/GenBank/DDBJ whole genome shotgun (WGS) entry which is preliminary data.</text>
</comment>
<keyword evidence="1" id="KW-0808">Transferase</keyword>
<protein>
    <submittedName>
        <fullName evidence="1">Methyltransferase domain protein</fullName>
    </submittedName>
</protein>
<dbReference type="EMBL" id="AOHD02000040">
    <property type="protein sequence ID" value="EQA80316.1"/>
    <property type="molecule type" value="Genomic_DNA"/>
</dbReference>
<name>T0G096_9LEPT</name>
<sequence length="371" mass="43468">MEIPFVDFYNKNNISPVRQNIADLEMHYYRRESLYISLGILPGYINNRKVIEFGPGSGHNAVYTASLNPQLYTLVDGSKVGFEATKQRFMNQDRIEVIHTLFQDFNSKIKYDLVIAEGCLPHQKEPLFLLDHICKTVDKGGLLLITTANGISYLTETLRRIIRDKLFSQNEPAEKQLKLLIPIYESHLKTLINMSRPVEDWILDSIIQPLHEVRLLSIPEVINHLDGRFEVLSSSPKFIDDWRWYKDINSKIKGYNQIALDSYYRKNLNFIDYRFRFAEHSEEFGMKLEELCNDTWDIMCRIEKNEDESWDELYTNLSHILTLLLEPAPETAKALNEIVTWLKDGDLNKPLLYFPHWWGRGQQYLSLMNIA</sequence>
<reference evidence="1" key="1">
    <citation type="submission" date="2013-05" db="EMBL/GenBank/DDBJ databases">
        <authorList>
            <person name="Harkins D.M."/>
            <person name="Durkin A.S."/>
            <person name="Brinkac L.M."/>
            <person name="Haft D.H."/>
            <person name="Selengut J.D."/>
            <person name="Sanka R."/>
            <person name="DePew J."/>
            <person name="Purushe J."/>
            <person name="Galloway R.L."/>
            <person name="Vinetz J.M."/>
            <person name="Sutton G.G."/>
            <person name="Nierman W.C."/>
            <person name="Fouts D.E."/>
        </authorList>
    </citation>
    <scope>NUCLEOTIDE SEQUENCE [LARGE SCALE GENOMIC DNA]</scope>
    <source>
        <strain evidence="1">80-412</strain>
    </source>
</reference>
<organism evidence="1 2">
    <name type="scientific">Leptospira alstonii serovar Pingchang str. 80-412</name>
    <dbReference type="NCBI Taxonomy" id="1218564"/>
    <lineage>
        <taxon>Bacteria</taxon>
        <taxon>Pseudomonadati</taxon>
        <taxon>Spirochaetota</taxon>
        <taxon>Spirochaetia</taxon>
        <taxon>Leptospirales</taxon>
        <taxon>Leptospiraceae</taxon>
        <taxon>Leptospira</taxon>
    </lineage>
</organism>
<keyword evidence="1" id="KW-0489">Methyltransferase</keyword>
<accession>T0G096</accession>
<dbReference type="GO" id="GO:0032259">
    <property type="term" value="P:methylation"/>
    <property type="evidence" value="ECO:0007669"/>
    <property type="project" value="UniProtKB-KW"/>
</dbReference>
<dbReference type="Gene3D" id="3.40.50.150">
    <property type="entry name" value="Vaccinia Virus protein VP39"/>
    <property type="match status" value="1"/>
</dbReference>
<dbReference type="GO" id="GO:0008168">
    <property type="term" value="F:methyltransferase activity"/>
    <property type="evidence" value="ECO:0007669"/>
    <property type="project" value="UniProtKB-KW"/>
</dbReference>
<evidence type="ECO:0000313" key="1">
    <source>
        <dbReference type="EMBL" id="EQA80316.1"/>
    </source>
</evidence>
<gene>
    <name evidence="1" type="ORF">LEP1GSC193_4329</name>
</gene>
<proteinExistence type="predicted"/>
<dbReference type="AlphaFoldDB" id="T0G096"/>
<dbReference type="Proteomes" id="UP000015445">
    <property type="component" value="Unassembled WGS sequence"/>
</dbReference>
<keyword evidence="2" id="KW-1185">Reference proteome</keyword>
<dbReference type="Pfam" id="PF13489">
    <property type="entry name" value="Methyltransf_23"/>
    <property type="match status" value="1"/>
</dbReference>
<dbReference type="CDD" id="cd02440">
    <property type="entry name" value="AdoMet_MTases"/>
    <property type="match status" value="1"/>
</dbReference>